<name>A0A7X0RNU0_9BACL</name>
<dbReference type="PANTHER" id="PTHR30137:SF19">
    <property type="entry name" value="LUCIFERASE-LIKE MONOOXYGENASE"/>
    <property type="match status" value="1"/>
</dbReference>
<reference evidence="3 4" key="1">
    <citation type="submission" date="2020-08" db="EMBL/GenBank/DDBJ databases">
        <title>Cohnella phylogeny.</title>
        <authorList>
            <person name="Dunlap C."/>
        </authorList>
    </citation>
    <scope>NUCLEOTIDE SEQUENCE [LARGE SCALE GENOMIC DNA]</scope>
    <source>
        <strain evidence="3 4">DSM 28246</strain>
    </source>
</reference>
<proteinExistence type="predicted"/>
<evidence type="ECO:0000313" key="4">
    <source>
        <dbReference type="Proteomes" id="UP000547209"/>
    </source>
</evidence>
<comment type="similarity">
    <text evidence="1">To bacterial alkanal monooxygenase alpha and beta chains.</text>
</comment>
<dbReference type="InterPro" id="IPR050766">
    <property type="entry name" value="Bact_Lucif_Oxidored"/>
</dbReference>
<dbReference type="EMBL" id="JACJVP010000004">
    <property type="protein sequence ID" value="MBB6669660.1"/>
    <property type="molecule type" value="Genomic_DNA"/>
</dbReference>
<evidence type="ECO:0000256" key="1">
    <source>
        <dbReference type="ARBA" id="ARBA00007789"/>
    </source>
</evidence>
<dbReference type="GO" id="GO:0005829">
    <property type="term" value="C:cytosol"/>
    <property type="evidence" value="ECO:0007669"/>
    <property type="project" value="TreeGrafter"/>
</dbReference>
<organism evidence="3 4">
    <name type="scientific">Cohnella nanjingensis</name>
    <dbReference type="NCBI Taxonomy" id="1387779"/>
    <lineage>
        <taxon>Bacteria</taxon>
        <taxon>Bacillati</taxon>
        <taxon>Bacillota</taxon>
        <taxon>Bacilli</taxon>
        <taxon>Bacillales</taxon>
        <taxon>Paenibacillaceae</taxon>
        <taxon>Cohnella</taxon>
    </lineage>
</organism>
<gene>
    <name evidence="3" type="ORF">H7C19_03060</name>
</gene>
<comment type="caution">
    <text evidence="3">The sequence shown here is derived from an EMBL/GenBank/DDBJ whole genome shotgun (WGS) entry which is preliminary data.</text>
</comment>
<protein>
    <submittedName>
        <fullName evidence="3">LLM class flavin-dependent oxidoreductase</fullName>
    </submittedName>
</protein>
<dbReference type="InterPro" id="IPR011251">
    <property type="entry name" value="Luciferase-like_dom"/>
</dbReference>
<sequence length="336" mass="36331">MLKLGILDQSPVLTGEGAAEALRHTLALAQGADRLGYTRFWVSEHHNAKGLAGSSPEVLLAAIGAHTSRIRIGSGGVLLPHYSPYKVAENFRLLEGLYPGRVDLGIGRAPGGMPLVSQALGRSSGKEREEAFERSLTELGSFVGTGTPLETEHPLAGLSATPDVPTVPDVWMLGSSGYSATVAAKLGARFAFAHFINGHGGQSAVRDYLRHYRPGPLGGKPGVAVCVFVLCGEDDEEAEREARALDLRLLYLEQGEFNRAVPSDEEAERYAYSAWDRARIADNRSRMIVGGPATVARLLPAFARSYGADEVIVTCMMSRADRRLRSYERLARLFIR</sequence>
<dbReference type="InterPro" id="IPR019949">
    <property type="entry name" value="CmoO-like"/>
</dbReference>
<dbReference type="InterPro" id="IPR036661">
    <property type="entry name" value="Luciferase-like_sf"/>
</dbReference>
<accession>A0A7X0RNU0</accession>
<evidence type="ECO:0000313" key="3">
    <source>
        <dbReference type="EMBL" id="MBB6669660.1"/>
    </source>
</evidence>
<evidence type="ECO:0000259" key="2">
    <source>
        <dbReference type="Pfam" id="PF00296"/>
    </source>
</evidence>
<dbReference type="SUPFAM" id="SSF51679">
    <property type="entry name" value="Bacterial luciferase-like"/>
    <property type="match status" value="1"/>
</dbReference>
<dbReference type="GO" id="GO:0016705">
    <property type="term" value="F:oxidoreductase activity, acting on paired donors, with incorporation or reduction of molecular oxygen"/>
    <property type="evidence" value="ECO:0007669"/>
    <property type="project" value="InterPro"/>
</dbReference>
<dbReference type="CDD" id="cd00347">
    <property type="entry name" value="Flavin_utilizing_monoxygenases"/>
    <property type="match status" value="1"/>
</dbReference>
<feature type="domain" description="Luciferase-like" evidence="2">
    <location>
        <begin position="4"/>
        <end position="305"/>
    </location>
</feature>
<dbReference type="Proteomes" id="UP000547209">
    <property type="component" value="Unassembled WGS sequence"/>
</dbReference>
<dbReference type="RefSeq" id="WP_185141109.1">
    <property type="nucleotide sequence ID" value="NZ_JACJVP010000004.1"/>
</dbReference>
<dbReference type="Pfam" id="PF00296">
    <property type="entry name" value="Bac_luciferase"/>
    <property type="match status" value="1"/>
</dbReference>
<dbReference type="PANTHER" id="PTHR30137">
    <property type="entry name" value="LUCIFERASE-LIKE MONOOXYGENASE"/>
    <property type="match status" value="1"/>
</dbReference>
<keyword evidence="4" id="KW-1185">Reference proteome</keyword>
<dbReference type="FunFam" id="3.20.20.30:FF:000002">
    <property type="entry name" value="LLM class flavin-dependent oxidoreductase"/>
    <property type="match status" value="1"/>
</dbReference>
<dbReference type="AlphaFoldDB" id="A0A7X0RNU0"/>
<dbReference type="NCBIfam" id="TIGR03558">
    <property type="entry name" value="oxido_grp_1"/>
    <property type="match status" value="1"/>
</dbReference>
<dbReference type="Gene3D" id="3.20.20.30">
    <property type="entry name" value="Luciferase-like domain"/>
    <property type="match status" value="1"/>
</dbReference>